<gene>
    <name evidence="1" type="ORF">EYD46_14120</name>
</gene>
<comment type="caution">
    <text evidence="1">The sequence shown here is derived from an EMBL/GenBank/DDBJ whole genome shotgun (WGS) entry which is preliminary data.</text>
</comment>
<protein>
    <recommendedName>
        <fullName evidence="3">SIR2-like domain-containing protein</fullName>
    </recommendedName>
</protein>
<proteinExistence type="predicted"/>
<keyword evidence="2" id="KW-1185">Reference proteome</keyword>
<reference evidence="1 2" key="1">
    <citation type="journal article" date="2015" name="Int. J. Syst. Evol. Microbiol.">
        <title>Hyunsoonleella pacifica sp. nov., isolated from seawater of South Pacific Gyre.</title>
        <authorList>
            <person name="Gao X."/>
            <person name="Zhang Z."/>
            <person name="Dai X."/>
            <person name="Zhang X.H."/>
        </authorList>
    </citation>
    <scope>NUCLEOTIDE SEQUENCE [LARGE SCALE GENOMIC DNA]</scope>
    <source>
        <strain evidence="1 2">SW033</strain>
    </source>
</reference>
<sequence length="366" mass="43205">MAKNITYLLGAGASFNALPLVEDIPRRLEGFSYAFHINNFDHTIKHQQKSNIAEQHLFRFKTIDEQKIEFEKIKNFHRDILWLKDESRNHTSIDTFAKKLYLQENTSDLKKLKYILSCFFIYEQTYYFDNRYDSFFASILESLTEIPNNLKVLSWNCDSQLEIAFSRFSNTTIKESREILNIFSKGNKVDSSKTNLVDELNIFKINGTTSILDKESKNYNLILDYNIDKVKLVSSFLEIYGSRTLFSTHEPNMSFAWENFYEELKFYSNLRDSIVNTDILIVIGYSFPFFNRKIDKFILDSMDNLKKIYVQDPYNAEEVIEKIKELKPWQEQASSFNGSSLETTTVNKIQFKPIKFDKQFFIPIEF</sequence>
<dbReference type="OrthoDB" id="939755at2"/>
<dbReference type="EMBL" id="SIRS01000005">
    <property type="protein sequence ID" value="TBN14699.1"/>
    <property type="molecule type" value="Genomic_DNA"/>
</dbReference>
<evidence type="ECO:0008006" key="3">
    <source>
        <dbReference type="Google" id="ProtNLM"/>
    </source>
</evidence>
<evidence type="ECO:0000313" key="1">
    <source>
        <dbReference type="EMBL" id="TBN14699.1"/>
    </source>
</evidence>
<organism evidence="1 2">
    <name type="scientific">Hyunsoonleella pacifica</name>
    <dbReference type="NCBI Taxonomy" id="1080224"/>
    <lineage>
        <taxon>Bacteria</taxon>
        <taxon>Pseudomonadati</taxon>
        <taxon>Bacteroidota</taxon>
        <taxon>Flavobacteriia</taxon>
        <taxon>Flavobacteriales</taxon>
        <taxon>Flavobacteriaceae</taxon>
    </lineage>
</organism>
<dbReference type="RefSeq" id="WP_130937819.1">
    <property type="nucleotide sequence ID" value="NZ_BMEE01000002.1"/>
</dbReference>
<name>A0A4Q9FPW2_9FLAO</name>
<dbReference type="Proteomes" id="UP000292372">
    <property type="component" value="Unassembled WGS sequence"/>
</dbReference>
<evidence type="ECO:0000313" key="2">
    <source>
        <dbReference type="Proteomes" id="UP000292372"/>
    </source>
</evidence>
<dbReference type="AlphaFoldDB" id="A0A4Q9FPW2"/>
<accession>A0A4Q9FPW2</accession>